<evidence type="ECO:0000259" key="10">
    <source>
        <dbReference type="Pfam" id="PF06862"/>
    </source>
</evidence>
<keyword evidence="13" id="KW-1185">Reference proteome</keyword>
<accession>A0A8H3WUA7</accession>
<evidence type="ECO:0000256" key="3">
    <source>
        <dbReference type="ARBA" id="ARBA00009223"/>
    </source>
</evidence>
<dbReference type="Proteomes" id="UP000439903">
    <property type="component" value="Unassembled WGS sequence"/>
</dbReference>
<sequence>MSNDNLNESINDQMQGITYANDSDNEEDDADELKIKEKLLCSWKKLNERKDSIFTELQTDLFNHFNKSLDVLFTNRSVENSKEIRQIYALHALNHIFKTRNRVLKNNAKITRAHSAGKDIEEFRDQGFTRPKVLILLPFRNSALNLAEIIIKLSGAEQQENRKRFFDSYGISPDEETIDLSKPADFLETFKGNIDDMFRIGIKFTRKSIKFYAEFYNADIILASPLGLRMIIGNEGEKKHDFDFLSSIEILIMDQCEIFLMQNWDHIEYIINHLNLIPKKSHNCDFSRVKNWYLDGKAKYYRQTIMISSYLTPEINSLFNKQMLNLAGKLKIKDKYEGTIVDVIPRVKQVFTRIESSLIEADDTRFKYFIEKSLPALQKLNPKLPHTLIFIPSYFDFIRIRNYFEDNNYNFTSICEYTPGPDVTRARSHFLNGKRNIMLYTERFYFFRRHQIRGTRHILFYALPDHSQFYPEIVNFLISAGNETDSESNLSCNVIFSKFDQFRLERIVGSERVNRMITSDKHMFLFT</sequence>
<evidence type="ECO:0000313" key="12">
    <source>
        <dbReference type="EMBL" id="KAF0335615.1"/>
    </source>
</evidence>
<organism evidence="12 13">
    <name type="scientific">Gigaspora margarita</name>
    <dbReference type="NCBI Taxonomy" id="4874"/>
    <lineage>
        <taxon>Eukaryota</taxon>
        <taxon>Fungi</taxon>
        <taxon>Fungi incertae sedis</taxon>
        <taxon>Mucoromycota</taxon>
        <taxon>Glomeromycotina</taxon>
        <taxon>Glomeromycetes</taxon>
        <taxon>Diversisporales</taxon>
        <taxon>Gigasporaceae</taxon>
        <taxon>Gigaspora</taxon>
    </lineage>
</organism>
<evidence type="ECO:0000256" key="6">
    <source>
        <dbReference type="ARBA" id="ARBA00022517"/>
    </source>
</evidence>
<dbReference type="GO" id="GO:0034511">
    <property type="term" value="F:U3 snoRNA binding"/>
    <property type="evidence" value="ECO:0007669"/>
    <property type="project" value="InterPro"/>
</dbReference>
<reference evidence="12 13" key="1">
    <citation type="journal article" date="2019" name="Environ. Microbiol.">
        <title>At the nexus of three kingdoms: the genome of the mycorrhizal fungus Gigaspora margarita provides insights into plant, endobacterial and fungal interactions.</title>
        <authorList>
            <person name="Venice F."/>
            <person name="Ghignone S."/>
            <person name="Salvioli di Fossalunga A."/>
            <person name="Amselem J."/>
            <person name="Novero M."/>
            <person name="Xianan X."/>
            <person name="Sedzielewska Toro K."/>
            <person name="Morin E."/>
            <person name="Lipzen A."/>
            <person name="Grigoriev I.V."/>
            <person name="Henrissat B."/>
            <person name="Martin F.M."/>
            <person name="Bonfante P."/>
        </authorList>
    </citation>
    <scope>NUCLEOTIDE SEQUENCE [LARGE SCALE GENOMIC DNA]</scope>
    <source>
        <strain evidence="12 13">BEG34</strain>
    </source>
</reference>
<evidence type="ECO:0000259" key="11">
    <source>
        <dbReference type="Pfam" id="PF22916"/>
    </source>
</evidence>
<dbReference type="Pfam" id="PF22916">
    <property type="entry name" value="UTP25_NTPase-like"/>
    <property type="match status" value="1"/>
</dbReference>
<gene>
    <name evidence="12" type="ORF">F8M41_016696</name>
</gene>
<dbReference type="SUPFAM" id="SSF52540">
    <property type="entry name" value="P-loop containing nucleoside triphosphate hydrolases"/>
    <property type="match status" value="1"/>
</dbReference>
<evidence type="ECO:0000256" key="4">
    <source>
        <dbReference type="ARBA" id="ARBA00011192"/>
    </source>
</evidence>
<evidence type="ECO:0000256" key="2">
    <source>
        <dbReference type="ARBA" id="ARBA00004604"/>
    </source>
</evidence>
<evidence type="ECO:0000256" key="1">
    <source>
        <dbReference type="ARBA" id="ARBA00002883"/>
    </source>
</evidence>
<dbReference type="InterPro" id="IPR027417">
    <property type="entry name" value="P-loop_NTPase"/>
</dbReference>
<dbReference type="InterPro" id="IPR010678">
    <property type="entry name" value="UTP25"/>
</dbReference>
<dbReference type="FunFam" id="3.40.50.300:FF:002356">
    <property type="entry name" value="U3 small nucleolar RNA-associated protein 25"/>
    <property type="match status" value="1"/>
</dbReference>
<dbReference type="AlphaFoldDB" id="A0A8H3WUA7"/>
<comment type="subcellular location">
    <subcellularLocation>
        <location evidence="2 9">Nucleus</location>
        <location evidence="2 9">Nucleolus</location>
    </subcellularLocation>
</comment>
<feature type="domain" description="UTP25 NTP hydrolase-like" evidence="11">
    <location>
        <begin position="70"/>
        <end position="329"/>
    </location>
</feature>
<dbReference type="Gene3D" id="3.40.50.300">
    <property type="entry name" value="P-loop containing nucleotide triphosphate hydrolases"/>
    <property type="match status" value="1"/>
</dbReference>
<dbReference type="GO" id="GO:0000462">
    <property type="term" value="P:maturation of SSU-rRNA from tricistronic rRNA transcript (SSU-rRNA, 5.8S rRNA, LSU-rRNA)"/>
    <property type="evidence" value="ECO:0007669"/>
    <property type="project" value="TreeGrafter"/>
</dbReference>
<dbReference type="EMBL" id="WTPW01003674">
    <property type="protein sequence ID" value="KAF0335615.1"/>
    <property type="molecule type" value="Genomic_DNA"/>
</dbReference>
<dbReference type="PANTHER" id="PTHR12933:SF0">
    <property type="entry name" value="U3 SMALL NUCLEOLAR RNA-ASSOCIATED PROTEIN 25 HOMOLOG"/>
    <property type="match status" value="1"/>
</dbReference>
<keyword evidence="8 9" id="KW-0539">Nucleus</keyword>
<feature type="domain" description="UTP25 C-terminal" evidence="10">
    <location>
        <begin position="341"/>
        <end position="526"/>
    </location>
</feature>
<keyword evidence="7 9" id="KW-0698">rRNA processing</keyword>
<keyword evidence="6 9" id="KW-0690">Ribosome biogenesis</keyword>
<dbReference type="Pfam" id="PF06862">
    <property type="entry name" value="Utp25_C"/>
    <property type="match status" value="1"/>
</dbReference>
<keyword evidence="9" id="KW-0687">Ribonucleoprotein</keyword>
<dbReference type="InterPro" id="IPR053940">
    <property type="entry name" value="UTP25_NTPase-like"/>
</dbReference>
<evidence type="ECO:0000256" key="9">
    <source>
        <dbReference type="RuleBase" id="RU365070"/>
    </source>
</evidence>
<dbReference type="InterPro" id="IPR053939">
    <property type="entry name" value="UTP25_C"/>
</dbReference>
<dbReference type="OrthoDB" id="10264378at2759"/>
<comment type="function">
    <text evidence="1 9">DEAD-box RNA helicase-like protein required for pre-18S rRNA processing, specifically at sites A0, A1, and A2.</text>
</comment>
<dbReference type="GO" id="GO:0019843">
    <property type="term" value="F:rRNA binding"/>
    <property type="evidence" value="ECO:0007669"/>
    <property type="project" value="TreeGrafter"/>
</dbReference>
<evidence type="ECO:0000256" key="8">
    <source>
        <dbReference type="ARBA" id="ARBA00023242"/>
    </source>
</evidence>
<evidence type="ECO:0000256" key="5">
    <source>
        <dbReference type="ARBA" id="ARBA00015422"/>
    </source>
</evidence>
<dbReference type="PANTHER" id="PTHR12933">
    <property type="entry name" value="ORF PROTEIN-RELATED"/>
    <property type="match status" value="1"/>
</dbReference>
<comment type="subunit">
    <text evidence="4 9">Component of the ribosomal small subunit (SSU) processome composed of at least 40 protein subunits and snoRNA U3.</text>
</comment>
<comment type="caution">
    <text evidence="12">The sequence shown here is derived from an EMBL/GenBank/DDBJ whole genome shotgun (WGS) entry which is preliminary data.</text>
</comment>
<evidence type="ECO:0000313" key="13">
    <source>
        <dbReference type="Proteomes" id="UP000439903"/>
    </source>
</evidence>
<proteinExistence type="inferred from homology"/>
<comment type="similarity">
    <text evidence="3 9">Belongs to the UTP25 family.</text>
</comment>
<protein>
    <recommendedName>
        <fullName evidence="5 9">U3 small nucleolar RNA-associated protein 25</fullName>
        <shortName evidence="9">U3 snoRNA-associated protein 25</shortName>
    </recommendedName>
</protein>
<dbReference type="GO" id="GO:0032040">
    <property type="term" value="C:small-subunit processome"/>
    <property type="evidence" value="ECO:0007669"/>
    <property type="project" value="TreeGrafter"/>
</dbReference>
<name>A0A8H3WUA7_GIGMA</name>
<evidence type="ECO:0000256" key="7">
    <source>
        <dbReference type="ARBA" id="ARBA00022552"/>
    </source>
</evidence>